<evidence type="ECO:0000256" key="3">
    <source>
        <dbReference type="ARBA" id="ARBA00008334"/>
    </source>
</evidence>
<comment type="caution">
    <text evidence="15">The sequence shown here is derived from an EMBL/GenBank/DDBJ whole genome shotgun (WGS) entry which is preliminary data.</text>
</comment>
<keyword evidence="7" id="KW-0653">Protein transport</keyword>
<dbReference type="SUPFAM" id="SSF82919">
    <property type="entry name" value="Zn-finger domain of Sec23/24"/>
    <property type="match status" value="1"/>
</dbReference>
<name>A0A9D4UBQ0_ADICA</name>
<dbReference type="InterPro" id="IPR050550">
    <property type="entry name" value="SEC23_SEC24_subfamily"/>
</dbReference>
<dbReference type="Gene3D" id="2.60.40.1670">
    <property type="entry name" value="beta-sandwich domain of Sec23/24"/>
    <property type="match status" value="1"/>
</dbReference>
<feature type="region of interest" description="Disordered" evidence="10">
    <location>
        <begin position="286"/>
        <end position="429"/>
    </location>
</feature>
<evidence type="ECO:0000259" key="12">
    <source>
        <dbReference type="Pfam" id="PF04811"/>
    </source>
</evidence>
<dbReference type="GO" id="GO:0000149">
    <property type="term" value="F:SNARE binding"/>
    <property type="evidence" value="ECO:0007669"/>
    <property type="project" value="TreeGrafter"/>
</dbReference>
<reference evidence="15" key="1">
    <citation type="submission" date="2021-01" db="EMBL/GenBank/DDBJ databases">
        <title>Adiantum capillus-veneris genome.</title>
        <authorList>
            <person name="Fang Y."/>
            <person name="Liao Q."/>
        </authorList>
    </citation>
    <scope>NUCLEOTIDE SEQUENCE</scope>
    <source>
        <strain evidence="15">H3</strain>
        <tissue evidence="15">Leaf</tissue>
    </source>
</reference>
<dbReference type="GO" id="GO:0005789">
    <property type="term" value="C:endoplasmic reticulum membrane"/>
    <property type="evidence" value="ECO:0007669"/>
    <property type="project" value="UniProtKB-SubCell"/>
</dbReference>
<dbReference type="GO" id="GO:0008270">
    <property type="term" value="F:zinc ion binding"/>
    <property type="evidence" value="ECO:0007669"/>
    <property type="project" value="InterPro"/>
</dbReference>
<evidence type="ECO:0000313" key="15">
    <source>
        <dbReference type="EMBL" id="KAI5065089.1"/>
    </source>
</evidence>
<dbReference type="Gene3D" id="3.40.20.10">
    <property type="entry name" value="Severin"/>
    <property type="match status" value="1"/>
</dbReference>
<dbReference type="AlphaFoldDB" id="A0A9D4UBQ0"/>
<dbReference type="OrthoDB" id="49016at2759"/>
<keyword evidence="16" id="KW-1185">Reference proteome</keyword>
<dbReference type="Gene3D" id="3.40.50.410">
    <property type="entry name" value="von Willebrand factor, type A domain"/>
    <property type="match status" value="1"/>
</dbReference>
<dbReference type="InterPro" id="IPR036175">
    <property type="entry name" value="Sec23/24_helical_dom_sf"/>
</dbReference>
<proteinExistence type="inferred from homology"/>
<dbReference type="Proteomes" id="UP000886520">
    <property type="component" value="Chromosome 19"/>
</dbReference>
<feature type="domain" description="Sec23/Sec24 helical" evidence="13">
    <location>
        <begin position="955"/>
        <end position="1059"/>
    </location>
</feature>
<feature type="compositionally biased region" description="Polar residues" evidence="10">
    <location>
        <begin position="106"/>
        <end position="123"/>
    </location>
</feature>
<evidence type="ECO:0000259" key="13">
    <source>
        <dbReference type="Pfam" id="PF04815"/>
    </source>
</evidence>
<protein>
    <submittedName>
        <fullName evidence="15">Uncharacterized protein</fullName>
    </submittedName>
</protein>
<sequence>MTSTPPRQDGAPMGPDANSGKTHFYTPGTAGATSQVPRPAQYQGRSPMSQFTPDQTAGYAYRPPPNQTPGFVYRPPSTPDQAPGFVYRPPSSQPTSTGPSALPGAPQSQSALTGRHFPSTTFGQPAPTGPSLNQPAPTAGPLPSTTFGQMYQRAATPPSFLPPNTAAAPPVSMMPPQPSITSQSVPPYSKNPMPPQPSITSQSMPPYSRPFATPPLLQQTSASAQGPITGSMRGNQSGIPGPFPLSQKSTSSNQMLPPGSVQPTSVTVPPLPGIYQANQNALGPYPSASMGSSMSQAPPLFPPGQASNPMTSVGPNSQVATSSFSSPPNASRTAPVRGPPTFGLPPTSMPGTFRPPSLPNSAPVVPGFPGQLGAQGISQGQGLAHAAPPYPPAIGPAQTSSFGQVATQSSQYPQYAGGPPSLALDGQLNRGTFPYPGAAPPFQSVQGLVEEFQSLSMVTAPGSMESTVDVNALPRPGAETEYPASLSPASSHGRYFRLTCSSLPNSQSLAARWHLPLGAVAHPLAQPPENEEVPVIDFGSSGIIRCRRCRTYINPFAVFTDNGRRWKCNLCSLNNEVPSEYYCPVDQTGRRTDANERPELCQGSVEFIAPAEYMVRPPMPPVYFFLIDVSSSAIKTGMLQIAVDTIRSCLDKLPGYPRTQIGFLTFDSTLHFYSLKSTLTQPQMMVVADLDDPFLPMPDDLLVNLSESRAVVEALLNSLPSMFKDNLNVESAVGPSLRAVFMIMSQLGGKLLFFQSTLPSLGVGRLKIRGDDPRVYGTDKEASLRNPDDPFYKQMAADFSKVQISVNLYAFGDGYMDLASLGTLAKYTAGQIYHYPLFQLHLHGEKFNYELARDLTRETAWEAVLRIRCGKGMRFSTYHGHFMLRSSDLMALPAVDCDKAFAMQLTLEETLLTTQTAYFQSALLYTSSNGERRIRVHTAAAPLVSDLNEMYRSADTGAIVMLMGRLALEKSLVSKLEEVRQQIVQAKLVRALREYQNMFGVQHPLTGRLIYPESLKLLPLYCLSLYKCLALRGGYGNATLDERLSASFDMMVMSVPRLLTLLYPTMFRLDECLSRGGVDVKAVQPLPLTAEKLDSRGAFLFNDGLQLIVWVGSVMPVEFSVQLLGIEAVQSGDLSKAAVVERDNDLSRRFMSLLKSLRVSNPAVYQQCHFVRQGDQPREGFLVLFNLVEDRPAGECVYSLS</sequence>
<dbReference type="GO" id="GO:0000139">
    <property type="term" value="C:Golgi membrane"/>
    <property type="evidence" value="ECO:0007669"/>
    <property type="project" value="UniProtKB-SubCell"/>
</dbReference>
<dbReference type="SUPFAM" id="SSF82754">
    <property type="entry name" value="C-terminal, gelsolin-like domain of Sec23/24"/>
    <property type="match status" value="1"/>
</dbReference>
<feature type="compositionally biased region" description="Polar residues" evidence="10">
    <location>
        <begin position="43"/>
        <end position="55"/>
    </location>
</feature>
<dbReference type="PANTHER" id="PTHR13803:SF39">
    <property type="entry name" value="SECRETORY 24AB, ISOFORM A"/>
    <property type="match status" value="1"/>
</dbReference>
<evidence type="ECO:0000259" key="11">
    <source>
        <dbReference type="Pfam" id="PF04810"/>
    </source>
</evidence>
<evidence type="ECO:0000256" key="9">
    <source>
        <dbReference type="ARBA" id="ARBA00023136"/>
    </source>
</evidence>
<dbReference type="InterPro" id="IPR006900">
    <property type="entry name" value="Sec23/24_helical_dom"/>
</dbReference>
<dbReference type="GO" id="GO:0070971">
    <property type="term" value="C:endoplasmic reticulum exit site"/>
    <property type="evidence" value="ECO:0007669"/>
    <property type="project" value="TreeGrafter"/>
</dbReference>
<keyword evidence="9" id="KW-0472">Membrane</keyword>
<dbReference type="InterPro" id="IPR036180">
    <property type="entry name" value="Gelsolin-like_dom_sf"/>
</dbReference>
<dbReference type="InterPro" id="IPR041742">
    <property type="entry name" value="Sec24-like_trunk_dom"/>
</dbReference>
<comment type="subcellular location">
    <subcellularLocation>
        <location evidence="2">Endoplasmic reticulum membrane</location>
    </subcellularLocation>
    <subcellularLocation>
        <location evidence="1">Golgi apparatus membrane</location>
    </subcellularLocation>
</comment>
<evidence type="ECO:0000313" key="16">
    <source>
        <dbReference type="Proteomes" id="UP000886520"/>
    </source>
</evidence>
<feature type="domain" description="Sec23/Sec24 beta-sandwich" evidence="14">
    <location>
        <begin position="860"/>
        <end position="943"/>
    </location>
</feature>
<keyword evidence="6" id="KW-0931">ER-Golgi transport</keyword>
<keyword evidence="4" id="KW-0813">Transport</keyword>
<feature type="compositionally biased region" description="Polar residues" evidence="10">
    <location>
        <begin position="305"/>
        <end position="332"/>
    </location>
</feature>
<dbReference type="Pfam" id="PF08033">
    <property type="entry name" value="Sec23_BS"/>
    <property type="match status" value="1"/>
</dbReference>
<evidence type="ECO:0000256" key="4">
    <source>
        <dbReference type="ARBA" id="ARBA00022448"/>
    </source>
</evidence>
<dbReference type="PANTHER" id="PTHR13803">
    <property type="entry name" value="SEC24-RELATED PROTEIN"/>
    <property type="match status" value="1"/>
</dbReference>
<accession>A0A9D4UBQ0</accession>
<dbReference type="InterPro" id="IPR006895">
    <property type="entry name" value="Znf_Sec23_Sec24"/>
</dbReference>
<evidence type="ECO:0000256" key="10">
    <source>
        <dbReference type="SAM" id="MobiDB-lite"/>
    </source>
</evidence>
<feature type="compositionally biased region" description="Polar residues" evidence="10">
    <location>
        <begin position="246"/>
        <end position="267"/>
    </location>
</feature>
<evidence type="ECO:0000256" key="2">
    <source>
        <dbReference type="ARBA" id="ARBA00004586"/>
    </source>
</evidence>
<keyword evidence="8" id="KW-0333">Golgi apparatus</keyword>
<comment type="similarity">
    <text evidence="3">Belongs to the SEC23/SEC24 family. SEC24 subfamily.</text>
</comment>
<organism evidence="15 16">
    <name type="scientific">Adiantum capillus-veneris</name>
    <name type="common">Maidenhair fern</name>
    <dbReference type="NCBI Taxonomy" id="13818"/>
    <lineage>
        <taxon>Eukaryota</taxon>
        <taxon>Viridiplantae</taxon>
        <taxon>Streptophyta</taxon>
        <taxon>Embryophyta</taxon>
        <taxon>Tracheophyta</taxon>
        <taxon>Polypodiopsida</taxon>
        <taxon>Polypodiidae</taxon>
        <taxon>Polypodiales</taxon>
        <taxon>Pteridineae</taxon>
        <taxon>Pteridaceae</taxon>
        <taxon>Vittarioideae</taxon>
        <taxon>Adiantum</taxon>
    </lineage>
</organism>
<dbReference type="CDD" id="cd01479">
    <property type="entry name" value="Sec24-like"/>
    <property type="match status" value="1"/>
</dbReference>
<dbReference type="GO" id="GO:0030127">
    <property type="term" value="C:COPII vesicle coat"/>
    <property type="evidence" value="ECO:0007669"/>
    <property type="project" value="InterPro"/>
</dbReference>
<feature type="compositionally biased region" description="Polar residues" evidence="10">
    <location>
        <begin position="398"/>
        <end position="413"/>
    </location>
</feature>
<feature type="domain" description="Zinc finger Sec23/Sec24-type" evidence="11">
    <location>
        <begin position="543"/>
        <end position="581"/>
    </location>
</feature>
<feature type="region of interest" description="Disordered" evidence="10">
    <location>
        <begin position="1"/>
        <end position="272"/>
    </location>
</feature>
<keyword evidence="5" id="KW-0256">Endoplasmic reticulum</keyword>
<dbReference type="GO" id="GO:0090110">
    <property type="term" value="P:COPII-coated vesicle cargo loading"/>
    <property type="evidence" value="ECO:0007669"/>
    <property type="project" value="TreeGrafter"/>
</dbReference>
<evidence type="ECO:0000256" key="8">
    <source>
        <dbReference type="ARBA" id="ARBA00023034"/>
    </source>
</evidence>
<feature type="compositionally biased region" description="Polar residues" evidence="10">
    <location>
        <begin position="216"/>
        <end position="238"/>
    </location>
</feature>
<dbReference type="SUPFAM" id="SSF81811">
    <property type="entry name" value="Helical domain of Sec23/24"/>
    <property type="match status" value="1"/>
</dbReference>
<gene>
    <name evidence="15" type="ORF">GOP47_0019784</name>
</gene>
<evidence type="ECO:0000259" key="14">
    <source>
        <dbReference type="Pfam" id="PF08033"/>
    </source>
</evidence>
<feature type="domain" description="Sec23/Sec24 trunk" evidence="12">
    <location>
        <begin position="618"/>
        <end position="854"/>
    </location>
</feature>
<dbReference type="Gene3D" id="2.30.30.380">
    <property type="entry name" value="Zn-finger domain of Sec23/24"/>
    <property type="match status" value="1"/>
</dbReference>
<dbReference type="InterPro" id="IPR036465">
    <property type="entry name" value="vWFA_dom_sf"/>
</dbReference>
<evidence type="ECO:0000256" key="6">
    <source>
        <dbReference type="ARBA" id="ARBA00022892"/>
    </source>
</evidence>
<dbReference type="SUPFAM" id="SSF53300">
    <property type="entry name" value="vWA-like"/>
    <property type="match status" value="1"/>
</dbReference>
<dbReference type="SUPFAM" id="SSF81995">
    <property type="entry name" value="beta-sandwich domain of Sec23/24"/>
    <property type="match status" value="1"/>
</dbReference>
<dbReference type="Pfam" id="PF04810">
    <property type="entry name" value="zf-Sec23_Sec24"/>
    <property type="match status" value="1"/>
</dbReference>
<dbReference type="Gene3D" id="1.20.120.730">
    <property type="entry name" value="Sec23/Sec24 helical domain"/>
    <property type="match status" value="1"/>
</dbReference>
<evidence type="ECO:0000256" key="7">
    <source>
        <dbReference type="ARBA" id="ARBA00022927"/>
    </source>
</evidence>
<dbReference type="EMBL" id="JABFUD020000019">
    <property type="protein sequence ID" value="KAI5065089.1"/>
    <property type="molecule type" value="Genomic_DNA"/>
</dbReference>
<evidence type="ECO:0000256" key="5">
    <source>
        <dbReference type="ARBA" id="ARBA00022824"/>
    </source>
</evidence>
<dbReference type="InterPro" id="IPR012990">
    <property type="entry name" value="Beta-sandwich_Sec23_24"/>
</dbReference>
<dbReference type="InterPro" id="IPR029006">
    <property type="entry name" value="ADF-H/Gelsolin-like_dom_sf"/>
</dbReference>
<feature type="compositionally biased region" description="Low complexity" evidence="10">
    <location>
        <begin position="89"/>
        <end position="100"/>
    </location>
</feature>
<dbReference type="InterPro" id="IPR006896">
    <property type="entry name" value="Sec23/24_trunk_dom"/>
</dbReference>
<dbReference type="Pfam" id="PF04815">
    <property type="entry name" value="Sec23_helical"/>
    <property type="match status" value="1"/>
</dbReference>
<dbReference type="GO" id="GO:0006886">
    <property type="term" value="P:intracellular protein transport"/>
    <property type="evidence" value="ECO:0007669"/>
    <property type="project" value="InterPro"/>
</dbReference>
<dbReference type="Pfam" id="PF04811">
    <property type="entry name" value="Sec23_trunk"/>
    <property type="match status" value="1"/>
</dbReference>
<evidence type="ECO:0000256" key="1">
    <source>
        <dbReference type="ARBA" id="ARBA00004394"/>
    </source>
</evidence>
<dbReference type="InterPro" id="IPR036174">
    <property type="entry name" value="Znf_Sec23_Sec24_sf"/>
</dbReference>